<evidence type="ECO:0000256" key="1">
    <source>
        <dbReference type="SAM" id="MobiDB-lite"/>
    </source>
</evidence>
<keyword evidence="4" id="KW-1185">Reference proteome</keyword>
<organism evidence="3 4">
    <name type="scientific">Micavibrio aeruginosavorus (strain ARL-13)</name>
    <dbReference type="NCBI Taxonomy" id="856793"/>
    <lineage>
        <taxon>Bacteria</taxon>
        <taxon>Pseudomonadati</taxon>
        <taxon>Bdellovibrionota</taxon>
        <taxon>Bdellovibrionia</taxon>
        <taxon>Bdellovibrionales</taxon>
        <taxon>Pseudobdellovibrionaceae</taxon>
        <taxon>Micavibrio</taxon>
    </lineage>
</organism>
<proteinExistence type="predicted"/>
<dbReference type="RefSeq" id="WP_014102122.1">
    <property type="nucleotide sequence ID" value="NC_016026.1"/>
</dbReference>
<dbReference type="AlphaFoldDB" id="G2KMW7"/>
<protein>
    <recommendedName>
        <fullName evidence="2">DUF4055 domain-containing protein</fullName>
    </recommendedName>
</protein>
<dbReference type="HOGENOM" id="CLU_041779_1_0_5"/>
<accession>G2KMW7</accession>
<sequence>MTAPTPDKTHPEYDEYAPVWRKCRDVVGGQRKVHAGGENYLPKLDGQSKEAYNAYKLRAVFYNATGRTVDGYTGLIFRKAPVVDLPASVKDAWTSNINLAGMSLEGFVRGLTEDVITVGRAGILVDYPPSPNLASGAALTLHDMSRLEIRPYMTAYKAESILNWKMARIGNVTKLSRVALEEIYEDVDGTVKPQIRELTLYDGYYVQIIWRQTGKGWEMADMAQPLKGGTPLTDIPFYFLAPKEPDCSVQKPPIEDLADLNLSQYRNSADLENGAHMAGLPTPYVTGVDDPGNFTFNMGGSGMALPRDATAGFLQCGAEGFSSIEKLMDRKDAQMASLGARMLAPEKRQTETADALGIKRGGENSVLATLAGSVEMQVRKALQFMVDWAGLGGKAVYEMNKDYLPTPMSAQDLTAWVGAWQSGGVSDRTFFEGLKSGEVISEGLTFEEEQDRKADSAPALGTMTVDDDSE</sequence>
<reference evidence="3 4" key="1">
    <citation type="journal article" date="2011" name="BMC Genomics">
        <title>Genomic insights into an obligate epibiotic bacterial predator: Micavibrio aeruginosavorus ARL-13.</title>
        <authorList>
            <person name="Wang Z."/>
            <person name="Kadouri D."/>
            <person name="Wu M."/>
        </authorList>
    </citation>
    <scope>NUCLEOTIDE SEQUENCE [LARGE SCALE GENOMIC DNA]</scope>
    <source>
        <strain evidence="3 4">ARL-13</strain>
    </source>
</reference>
<dbReference type="InterPro" id="IPR025129">
    <property type="entry name" value="DUF4055"/>
</dbReference>
<gene>
    <name evidence="3" type="ordered locus">MICA_562</name>
</gene>
<evidence type="ECO:0000259" key="2">
    <source>
        <dbReference type="Pfam" id="PF13264"/>
    </source>
</evidence>
<dbReference type="OrthoDB" id="975664at2"/>
<dbReference type="Pfam" id="PF13264">
    <property type="entry name" value="DUF4055"/>
    <property type="match status" value="1"/>
</dbReference>
<dbReference type="KEGG" id="mai:MICA_562"/>
<feature type="domain" description="DUF4055" evidence="2">
    <location>
        <begin position="253"/>
        <end position="389"/>
    </location>
</feature>
<dbReference type="Proteomes" id="UP000009286">
    <property type="component" value="Chromosome"/>
</dbReference>
<dbReference type="EMBL" id="CP002382">
    <property type="protein sequence ID" value="AEP08899.1"/>
    <property type="molecule type" value="Genomic_DNA"/>
</dbReference>
<name>G2KMW7_MICAA</name>
<evidence type="ECO:0000313" key="4">
    <source>
        <dbReference type="Proteomes" id="UP000009286"/>
    </source>
</evidence>
<dbReference type="eggNOG" id="ENOG502Z8D8">
    <property type="taxonomic scope" value="Bacteria"/>
</dbReference>
<evidence type="ECO:0000313" key="3">
    <source>
        <dbReference type="EMBL" id="AEP08899.1"/>
    </source>
</evidence>
<dbReference type="STRING" id="856793.MICA_562"/>
<feature type="region of interest" description="Disordered" evidence="1">
    <location>
        <begin position="445"/>
        <end position="470"/>
    </location>
</feature>